<evidence type="ECO:0000313" key="11">
    <source>
        <dbReference type="Proteomes" id="UP000034591"/>
    </source>
</evidence>
<evidence type="ECO:0000256" key="5">
    <source>
        <dbReference type="ARBA" id="ARBA00022989"/>
    </source>
</evidence>
<dbReference type="PANTHER" id="PTHR30487:SF0">
    <property type="entry name" value="PREPILIN LEADER PEPTIDASE_N-METHYLTRANSFERASE-RELATED"/>
    <property type="match status" value="1"/>
</dbReference>
<gene>
    <name evidence="10" type="ORF">US53_C0024G0011</name>
</gene>
<dbReference type="PANTHER" id="PTHR30487">
    <property type="entry name" value="TYPE 4 PREPILIN-LIKE PROTEINS LEADER PEPTIDE-PROCESSING ENZYME"/>
    <property type="match status" value="1"/>
</dbReference>
<dbReference type="GO" id="GO:0006465">
    <property type="term" value="P:signal peptide processing"/>
    <property type="evidence" value="ECO:0007669"/>
    <property type="project" value="TreeGrafter"/>
</dbReference>
<comment type="caution">
    <text evidence="10">The sequence shown here is derived from an EMBL/GenBank/DDBJ whole genome shotgun (WGS) entry which is preliminary data.</text>
</comment>
<dbReference type="AlphaFoldDB" id="A0A0G0H1V5"/>
<dbReference type="Proteomes" id="UP000034591">
    <property type="component" value="Unassembled WGS sequence"/>
</dbReference>
<keyword evidence="6 7" id="KW-0472">Membrane</keyword>
<comment type="subcellular location">
    <subcellularLocation>
        <location evidence="1">Cell membrane</location>
        <topology evidence="1">Multi-pass membrane protein</topology>
    </subcellularLocation>
</comment>
<comment type="similarity">
    <text evidence="2">Belongs to the peptidase A24 family.</text>
</comment>
<feature type="domain" description="Prepilin type IV endopeptidase peptidase" evidence="8">
    <location>
        <begin position="124"/>
        <end position="227"/>
    </location>
</feature>
<evidence type="ECO:0000259" key="8">
    <source>
        <dbReference type="Pfam" id="PF01478"/>
    </source>
</evidence>
<feature type="transmembrane region" description="Helical" evidence="7">
    <location>
        <begin position="237"/>
        <end position="258"/>
    </location>
</feature>
<dbReference type="InterPro" id="IPR050882">
    <property type="entry name" value="Prepilin_peptidase/N-MTase"/>
</dbReference>
<dbReference type="STRING" id="1618545.US53_C0024G0011"/>
<dbReference type="EMBL" id="LBTI01000024">
    <property type="protein sequence ID" value="KKQ37223.1"/>
    <property type="molecule type" value="Genomic_DNA"/>
</dbReference>
<dbReference type="InterPro" id="IPR010627">
    <property type="entry name" value="Prepilin_pept_A24_N"/>
</dbReference>
<evidence type="ECO:0000256" key="4">
    <source>
        <dbReference type="ARBA" id="ARBA00022692"/>
    </source>
</evidence>
<proteinExistence type="inferred from homology"/>
<evidence type="ECO:0000259" key="9">
    <source>
        <dbReference type="Pfam" id="PF06750"/>
    </source>
</evidence>
<sequence length="269" mass="29931">MSLFLYTLIFVFGCVTGSFLGAYSYRYPRDIPISKGRSFCPKCRKKIEWFDNIPLVSFILLSGKCRKCGKAISIREPLIELGTGIVFVLAFYLLQSCPNSVLTSFIPLCGWSSLPYLSLPYLYFLLFTLITIFVVDMETQIIPEGIVLIGAALTFMMQLIRGVNTYEFLLAGFGMASFLLFLNLVTKGKGMGLGDVKFAVLGGLFFGWKIGMLWLGLSFVIGAIFGLFLIAINKARFGKHIAFGPFLVTSFLLCLFFGDKIAGFILPYI</sequence>
<name>A0A0G0H1V5_9BACT</name>
<feature type="transmembrane region" description="Helical" evidence="7">
    <location>
        <begin position="6"/>
        <end position="25"/>
    </location>
</feature>
<dbReference type="Pfam" id="PF01478">
    <property type="entry name" value="Peptidase_A24"/>
    <property type="match status" value="1"/>
</dbReference>
<evidence type="ECO:0000256" key="3">
    <source>
        <dbReference type="ARBA" id="ARBA00022475"/>
    </source>
</evidence>
<keyword evidence="4 7" id="KW-0812">Transmembrane</keyword>
<evidence type="ECO:0000313" key="10">
    <source>
        <dbReference type="EMBL" id="KKQ37223.1"/>
    </source>
</evidence>
<accession>A0A0G0H1V5</accession>
<dbReference type="GO" id="GO:0004190">
    <property type="term" value="F:aspartic-type endopeptidase activity"/>
    <property type="evidence" value="ECO:0007669"/>
    <property type="project" value="InterPro"/>
</dbReference>
<keyword evidence="3" id="KW-1003">Cell membrane</keyword>
<feature type="transmembrane region" description="Helical" evidence="7">
    <location>
        <begin position="114"/>
        <end position="134"/>
    </location>
</feature>
<evidence type="ECO:0000256" key="7">
    <source>
        <dbReference type="SAM" id="Phobius"/>
    </source>
</evidence>
<evidence type="ECO:0000256" key="1">
    <source>
        <dbReference type="ARBA" id="ARBA00004651"/>
    </source>
</evidence>
<organism evidence="10 11">
    <name type="scientific">Candidatus Woesebacteria bacterium GW2011_GWA1_37_7</name>
    <dbReference type="NCBI Taxonomy" id="1618545"/>
    <lineage>
        <taxon>Bacteria</taxon>
        <taxon>Candidatus Woeseibacteriota</taxon>
    </lineage>
</organism>
<reference evidence="10 11" key="1">
    <citation type="journal article" date="2015" name="Nature">
        <title>rRNA introns, odd ribosomes, and small enigmatic genomes across a large radiation of phyla.</title>
        <authorList>
            <person name="Brown C.T."/>
            <person name="Hug L.A."/>
            <person name="Thomas B.C."/>
            <person name="Sharon I."/>
            <person name="Castelle C.J."/>
            <person name="Singh A."/>
            <person name="Wilkins M.J."/>
            <person name="Williams K.H."/>
            <person name="Banfield J.F."/>
        </authorList>
    </citation>
    <scope>NUCLEOTIDE SEQUENCE [LARGE SCALE GENOMIC DNA]</scope>
</reference>
<dbReference type="Gene3D" id="1.20.120.1220">
    <property type="match status" value="1"/>
</dbReference>
<dbReference type="Pfam" id="PF06750">
    <property type="entry name" value="A24_N_bact"/>
    <property type="match status" value="1"/>
</dbReference>
<feature type="transmembrane region" description="Helical" evidence="7">
    <location>
        <begin position="77"/>
        <end position="94"/>
    </location>
</feature>
<feature type="transmembrane region" description="Helical" evidence="7">
    <location>
        <begin position="198"/>
        <end position="231"/>
    </location>
</feature>
<keyword evidence="5 7" id="KW-1133">Transmembrane helix</keyword>
<feature type="domain" description="Prepilin peptidase A24 N-terminal" evidence="9">
    <location>
        <begin position="11"/>
        <end position="92"/>
    </location>
</feature>
<feature type="transmembrane region" description="Helical" evidence="7">
    <location>
        <begin position="166"/>
        <end position="186"/>
    </location>
</feature>
<evidence type="ECO:0000256" key="6">
    <source>
        <dbReference type="ARBA" id="ARBA00023136"/>
    </source>
</evidence>
<dbReference type="InterPro" id="IPR000045">
    <property type="entry name" value="Prepilin_IV_endopep_pep"/>
</dbReference>
<evidence type="ECO:0000256" key="2">
    <source>
        <dbReference type="ARBA" id="ARBA00005801"/>
    </source>
</evidence>
<protein>
    <submittedName>
        <fullName evidence="10">Type 4 prepilin-like protein leader peptide-processing enzyme</fullName>
    </submittedName>
</protein>
<dbReference type="GO" id="GO:0005886">
    <property type="term" value="C:plasma membrane"/>
    <property type="evidence" value="ECO:0007669"/>
    <property type="project" value="UniProtKB-SubCell"/>
</dbReference>